<feature type="compositionally biased region" description="Low complexity" evidence="1">
    <location>
        <begin position="54"/>
        <end position="155"/>
    </location>
</feature>
<feature type="compositionally biased region" description="Low complexity" evidence="1">
    <location>
        <begin position="171"/>
        <end position="181"/>
    </location>
</feature>
<dbReference type="Gene3D" id="3.30.160.710">
    <property type="match status" value="1"/>
</dbReference>
<feature type="domain" description="MBG" evidence="2">
    <location>
        <begin position="1759"/>
        <end position="1830"/>
    </location>
</feature>
<dbReference type="Proteomes" id="UP001596282">
    <property type="component" value="Unassembled WGS sequence"/>
</dbReference>
<feature type="domain" description="MBG" evidence="2">
    <location>
        <begin position="1292"/>
        <end position="1363"/>
    </location>
</feature>
<accession>A0ABW1RYF1</accession>
<reference evidence="4" key="1">
    <citation type="journal article" date="2019" name="Int. J. Syst. Evol. Microbiol.">
        <title>The Global Catalogue of Microorganisms (GCM) 10K type strain sequencing project: providing services to taxonomists for standard genome sequencing and annotation.</title>
        <authorList>
            <consortium name="The Broad Institute Genomics Platform"/>
            <consortium name="The Broad Institute Genome Sequencing Center for Infectious Disease"/>
            <person name="Wu L."/>
            <person name="Ma J."/>
        </authorList>
    </citation>
    <scope>NUCLEOTIDE SEQUENCE [LARGE SCALE GENOMIC DNA]</scope>
    <source>
        <strain evidence="4">CCM 8933</strain>
    </source>
</reference>
<sequence length="2085" mass="216304">MKQKVFNQGIKKNFILYKGHTGWKVKTRIWGSLLLTFSTLAMVGTVSELTGEAATSSAAVTATATSTSTKTAVPASTASATTSTAKSAAPTTTTPASSAAANTPKSSTPTSSTPASTVGSNTATPSATSSTANSSVANSTTGAANVAAAPTASTTSKVQSRAVVPETESVTTDATTSDSTTAKYPVLAQGQSVDVGADTTQVNLTADQIADHFTATVENRGNSDQDDDPTDNTVKQTIGADGTIALTSNDPHQYYTSATSSTTVTGHQAAHVSFEHEIDFSHNFSMSGALGIGSKTSGGADSVGFIFAPGDPAKATEGGSGGLLGIGGLANAFGFVYDEYYNSNYNDPSRSPYIGWRTTNASGNLQSAASTDWKAASQAGLNNRSVNPLNDFTMDYDASTQTLTVVLGSITLSRKITDVSTGYSISVAASTGGSWNDYSARIDKFSYTPKTIPLTINLVDAADSGALLDQTNATAVANIGDTISVFSTQAAADRAVALGEVDPNLVSVLPTDSAGNVYVVDGAQVIANNNGTVHYIGGDQNKAIADAAYYTYTVTDGDSQQMTVPVRLAFTAQVTPVDSQTQQPIAGLQPVTVVTVAGEPTLIQIPGYTPTKVTLAAPVDGAKIAYDNLLIDQTAANQDGTTVTDTTSDAIAHYYTSTGTTVDGQTVVTTNTVGTGQAIADNLNKQSLVTASGQPVASGGKTAIDNTDYYWSPVGNAGATDSTDAAQPQTTNSILVPTTATLQYWAQQAVNNQTEADNYKASAQTMFDQFIGLGGLTAAQKAAAQTSLDAITKIYTDVSNSNGVAKTAFEAAENETDATTIFNDGQTGYAALQKAQNLLVTFKADLTKLDTTNQEAQDSLATLQAWTQTYGTAVQFPVVTFGTGFGDLTAAQIAGLNQAGYFQYVNQNDTTNTPTTPKAVGNYTVGLTDAGRAYLKTLVPGNDNVGLFVATVLTITPKSVTPTIQPTTVTYGNTPTVSGDLGETEDSVMPSDFEIIDNATKKVVTANQLQVNGDYTVQYTTAAKAALKKDTNYTFTTFGTAKMTVIPRAITVTAQNHGKTYGDKGEPILDLTSDSTKGLVNGDQISALGVTLTRAAGEAAGTYAITGTGNSQNYTVTVTPGVFTIAKLPVTVKVADTQKTYGDVNPSFALTDDAKDVLVNGDSLADLGVVTYTTDADAASAVGTYQVTGTTDVGSGNYDVTVEAGTLSIAKRAVTVVANSLQKTYGDTEPVLTLQDPTANLKNGDSAAALGVTLTRTAGEAVGSYTITGTADSQNYAVTVTPGTLKIVPKAVTVTVADQTKIYGDTDDAFKTSSVTGLVTGETVADLGLTFSRTAGEDVGTYTITGQVTDPNYVVTINNGQLTVKQRDITVNVANQTKVYGTKDPVLTIDDPTADLVNHDTAADLAVTLTRVSGEHVGSYAITGKSASKNYQVTVVANTLTIIKRQVTVAATPQTKIYGNADPALTVTIPADTLVNGDTDEAVLGVTLTRVTGETVGTYQITGQSDSQDYDVTVTPGDLVIGQRAVIVTPDTVTKVYGEKDPVLTYTVDNAVNNDDLKVTLSRTAGESVGTYAISVDTADANPNYAITINSGELNITKRPVTITAADLTKVYGEVDPSLTLKDAATVLVNHDDVQALGVTLTRVAGENVGDYVITGTAADNTNYAVTILNGTLSITKRPVTVTAATASKVYGNTDPALQLIDPSSVLKNNDTEDALGVTLTRVAGENVGDYEISGAATDKSNYTVTVEKGTFKITPRPITVTADDQAKIYGNADPALTVTIQPNMLVGNDTATDLAITLKRVAGDSVGTYAITGTAASKNYLVNVNPAAFIIAPRPITVTAASQTKTYGDTDPVLSLVTTTELVGSDTEASLGVTLTRTVGENAGTYTISGQAQSLNYVVTINSGSLMITKRSITVTTMPQTKTYGTSDPVLTIATPTGLQYQDQPAALGLTLTRTKGENVGTYAIDGTAASQNYVVVILPSQLTITPAAASLTINNVATTYGETPIFNEKFSNGVKQPALSQTDFEVVDQHEQVVPVNMLQAGGDYTIRLTPTAKAAMLKTNPNFRFTSFKLGRLNVARRRVTV</sequence>
<name>A0ABW1RYF1_9LACO</name>
<dbReference type="SUPFAM" id="SSF49899">
    <property type="entry name" value="Concanavalin A-like lectins/glucanases"/>
    <property type="match status" value="1"/>
</dbReference>
<evidence type="ECO:0000313" key="4">
    <source>
        <dbReference type="Proteomes" id="UP001596282"/>
    </source>
</evidence>
<feature type="domain" description="MBG" evidence="2">
    <location>
        <begin position="1214"/>
        <end position="1285"/>
    </location>
</feature>
<dbReference type="Gene3D" id="2.60.120.200">
    <property type="match status" value="1"/>
</dbReference>
<feature type="domain" description="MBG" evidence="2">
    <location>
        <begin position="1601"/>
        <end position="1674"/>
    </location>
</feature>
<dbReference type="Gene3D" id="3.10.430.110">
    <property type="match status" value="1"/>
</dbReference>
<feature type="domain" description="MBG" evidence="2">
    <location>
        <begin position="1130"/>
        <end position="1208"/>
    </location>
</feature>
<dbReference type="RefSeq" id="WP_137629444.1">
    <property type="nucleotide sequence ID" value="NZ_BJDJ01000023.1"/>
</dbReference>
<feature type="domain" description="MBG" evidence="2">
    <location>
        <begin position="1447"/>
        <end position="1519"/>
    </location>
</feature>
<dbReference type="InterPro" id="IPR013320">
    <property type="entry name" value="ConA-like_dom_sf"/>
</dbReference>
<feature type="domain" description="MBG" evidence="2">
    <location>
        <begin position="1914"/>
        <end position="1985"/>
    </location>
</feature>
<evidence type="ECO:0000256" key="1">
    <source>
        <dbReference type="SAM" id="MobiDB-lite"/>
    </source>
</evidence>
<organism evidence="3 4">
    <name type="scientific">Lactiplantibacillus daowaiensis</name>
    <dbReference type="NCBI Taxonomy" id="2559918"/>
    <lineage>
        <taxon>Bacteria</taxon>
        <taxon>Bacillati</taxon>
        <taxon>Bacillota</taxon>
        <taxon>Bacilli</taxon>
        <taxon>Lactobacillales</taxon>
        <taxon>Lactobacillaceae</taxon>
        <taxon>Lactiplantibacillus</taxon>
    </lineage>
</organism>
<dbReference type="Pfam" id="PF18483">
    <property type="entry name" value="Lectin_L-type_dom"/>
    <property type="match status" value="1"/>
</dbReference>
<evidence type="ECO:0000313" key="3">
    <source>
        <dbReference type="EMBL" id="MFC6180554.1"/>
    </source>
</evidence>
<proteinExistence type="predicted"/>
<keyword evidence="4" id="KW-1185">Reference proteome</keyword>
<dbReference type="Pfam" id="PF18676">
    <property type="entry name" value="MBG_2"/>
    <property type="match status" value="12"/>
</dbReference>
<feature type="domain" description="MBG" evidence="2">
    <location>
        <begin position="1527"/>
        <end position="1594"/>
    </location>
</feature>
<dbReference type="EMBL" id="JBHSSC010000013">
    <property type="protein sequence ID" value="MFC6180554.1"/>
    <property type="molecule type" value="Genomic_DNA"/>
</dbReference>
<feature type="domain" description="MBG" evidence="2">
    <location>
        <begin position="1837"/>
        <end position="1907"/>
    </location>
</feature>
<protein>
    <submittedName>
        <fullName evidence="3">MBG domain-containing protein</fullName>
    </submittedName>
</protein>
<feature type="domain" description="MBG" evidence="2">
    <location>
        <begin position="1050"/>
        <end position="1124"/>
    </location>
</feature>
<feature type="domain" description="MBG" evidence="2">
    <location>
        <begin position="1680"/>
        <end position="1752"/>
    </location>
</feature>
<feature type="domain" description="MBG" evidence="2">
    <location>
        <begin position="1369"/>
        <end position="1441"/>
    </location>
</feature>
<dbReference type="InterPro" id="IPR041286">
    <property type="entry name" value="MBG_2"/>
</dbReference>
<comment type="caution">
    <text evidence="3">The sequence shown here is derived from an EMBL/GenBank/DDBJ whole genome shotgun (WGS) entry which is preliminary data.</text>
</comment>
<gene>
    <name evidence="3" type="ORF">ACFP5Y_04880</name>
</gene>
<feature type="region of interest" description="Disordered" evidence="1">
    <location>
        <begin position="54"/>
        <end position="181"/>
    </location>
</feature>
<evidence type="ECO:0000259" key="2">
    <source>
        <dbReference type="Pfam" id="PF18676"/>
    </source>
</evidence>